<evidence type="ECO:0000313" key="2">
    <source>
        <dbReference type="EMBL" id="MFD1263921.1"/>
    </source>
</evidence>
<feature type="domain" description="Phasin" evidence="1">
    <location>
        <begin position="8"/>
        <end position="105"/>
    </location>
</feature>
<keyword evidence="3" id="KW-1185">Reference proteome</keyword>
<dbReference type="RefSeq" id="WP_277832577.1">
    <property type="nucleotide sequence ID" value="NZ_JARQZE010000005.1"/>
</dbReference>
<comment type="caution">
    <text evidence="2">The sequence shown here is derived from an EMBL/GenBank/DDBJ whole genome shotgun (WGS) entry which is preliminary data.</text>
</comment>
<accession>A0ABW3WD39</accession>
<reference evidence="3" key="1">
    <citation type="journal article" date="2019" name="Int. J. Syst. Evol. Microbiol.">
        <title>The Global Catalogue of Microorganisms (GCM) 10K type strain sequencing project: providing services to taxonomists for standard genome sequencing and annotation.</title>
        <authorList>
            <consortium name="The Broad Institute Genomics Platform"/>
            <consortium name="The Broad Institute Genome Sequencing Center for Infectious Disease"/>
            <person name="Wu L."/>
            <person name="Ma J."/>
        </authorList>
    </citation>
    <scope>NUCLEOTIDE SEQUENCE [LARGE SCALE GENOMIC DNA]</scope>
    <source>
        <strain evidence="3">CCUG 48884</strain>
    </source>
</reference>
<proteinExistence type="predicted"/>
<dbReference type="Pfam" id="PF09361">
    <property type="entry name" value="Phasin_2"/>
    <property type="match status" value="1"/>
</dbReference>
<protein>
    <submittedName>
        <fullName evidence="2">Phasin family protein</fullName>
    </submittedName>
</protein>
<organism evidence="2 3">
    <name type="scientific">Thauera mechernichensis</name>
    <dbReference type="NCBI Taxonomy" id="82788"/>
    <lineage>
        <taxon>Bacteria</taxon>
        <taxon>Pseudomonadati</taxon>
        <taxon>Pseudomonadota</taxon>
        <taxon>Betaproteobacteria</taxon>
        <taxon>Rhodocyclales</taxon>
        <taxon>Zoogloeaceae</taxon>
        <taxon>Thauera</taxon>
    </lineage>
</organism>
<evidence type="ECO:0000313" key="3">
    <source>
        <dbReference type="Proteomes" id="UP001597158"/>
    </source>
</evidence>
<sequence>MIHQPNVEKFSANAQASIEHFEAYAQISLSAAEKLLALNLDTARTLCELASNSGAQLESGDLRSALATQGATQSKGFEHLTSYLREVSELCVQTQSEVVEVGSRQFADLQRTMQSMFEEAGKLSKVNPLEVIVPATTTASRTRKAA</sequence>
<dbReference type="EMBL" id="JBHTMC010000020">
    <property type="protein sequence ID" value="MFD1263921.1"/>
    <property type="molecule type" value="Genomic_DNA"/>
</dbReference>
<dbReference type="NCBIfam" id="TIGR01841">
    <property type="entry name" value="phasin"/>
    <property type="match status" value="1"/>
</dbReference>
<dbReference type="InterPro" id="IPR010127">
    <property type="entry name" value="Phasin_subfam-1"/>
</dbReference>
<name>A0ABW3WD39_9RHOO</name>
<dbReference type="Proteomes" id="UP001597158">
    <property type="component" value="Unassembled WGS sequence"/>
</dbReference>
<dbReference type="InterPro" id="IPR018968">
    <property type="entry name" value="Phasin"/>
</dbReference>
<evidence type="ECO:0000259" key="1">
    <source>
        <dbReference type="Pfam" id="PF09361"/>
    </source>
</evidence>
<gene>
    <name evidence="2" type="ORF">ACFQ4M_10010</name>
</gene>